<dbReference type="PRINTS" id="PR01035">
    <property type="entry name" value="TCRTETA"/>
</dbReference>
<keyword evidence="2" id="KW-0813">Transport</keyword>
<dbReference type="CDD" id="cd17388">
    <property type="entry name" value="MFS_TetA"/>
    <property type="match status" value="1"/>
</dbReference>
<evidence type="ECO:0000256" key="2">
    <source>
        <dbReference type="ARBA" id="ARBA00022448"/>
    </source>
</evidence>
<dbReference type="InterPro" id="IPR001958">
    <property type="entry name" value="Tet-R_TetA/multi-R_MdtG-like"/>
</dbReference>
<comment type="subcellular location">
    <subcellularLocation>
        <location evidence="1">Membrane</location>
        <topology evidence="1">Multi-pass membrane protein</topology>
    </subcellularLocation>
</comment>
<feature type="transmembrane region" description="Helical" evidence="7">
    <location>
        <begin position="305"/>
        <end position="322"/>
    </location>
</feature>
<evidence type="ECO:0000256" key="5">
    <source>
        <dbReference type="ARBA" id="ARBA00023136"/>
    </source>
</evidence>
<evidence type="ECO:0000256" key="7">
    <source>
        <dbReference type="SAM" id="Phobius"/>
    </source>
</evidence>
<feature type="region of interest" description="Disordered" evidence="6">
    <location>
        <begin position="1"/>
        <end position="23"/>
    </location>
</feature>
<evidence type="ECO:0000256" key="3">
    <source>
        <dbReference type="ARBA" id="ARBA00022692"/>
    </source>
</evidence>
<dbReference type="InterPro" id="IPR020846">
    <property type="entry name" value="MFS_dom"/>
</dbReference>
<keyword evidence="4 7" id="KW-1133">Transmembrane helix</keyword>
<dbReference type="InterPro" id="IPR011701">
    <property type="entry name" value="MFS"/>
</dbReference>
<evidence type="ECO:0000256" key="1">
    <source>
        <dbReference type="ARBA" id="ARBA00004141"/>
    </source>
</evidence>
<dbReference type="EMBL" id="CP060394">
    <property type="protein sequence ID" value="QNI34027.1"/>
    <property type="molecule type" value="Genomic_DNA"/>
</dbReference>
<dbReference type="GO" id="GO:0022857">
    <property type="term" value="F:transmembrane transporter activity"/>
    <property type="evidence" value="ECO:0007669"/>
    <property type="project" value="InterPro"/>
</dbReference>
<evidence type="ECO:0000313" key="9">
    <source>
        <dbReference type="EMBL" id="QNI34027.1"/>
    </source>
</evidence>
<feature type="transmembrane region" description="Helical" evidence="7">
    <location>
        <begin position="274"/>
        <end position="293"/>
    </location>
</feature>
<name>A0A7G8BNA7_9BACT</name>
<evidence type="ECO:0000259" key="8">
    <source>
        <dbReference type="PROSITE" id="PS50850"/>
    </source>
</evidence>
<keyword evidence="10" id="KW-1185">Reference proteome</keyword>
<feature type="transmembrane region" description="Helical" evidence="7">
    <location>
        <begin position="69"/>
        <end position="88"/>
    </location>
</feature>
<feature type="domain" description="Major facilitator superfamily (MFS) profile" evidence="8">
    <location>
        <begin position="29"/>
        <end position="401"/>
    </location>
</feature>
<evidence type="ECO:0000256" key="4">
    <source>
        <dbReference type="ARBA" id="ARBA00022989"/>
    </source>
</evidence>
<sequence length="401" mass="42790">MSSETPAARSNTALLPDEPHPASGPRRAAVLFILVTVTLDMLAMGMIAPVLPRLVTQFLHGNQTRAAEMYGIFATVWALMQFIFSPLLGSLSDRFGRRPIVLLSNFGLGLDYLVMALAPTLSWLFIGRVISGITSASVPTAMAYIADVTPPAKRSQAFGLISAAFGVGFVLGPALGGILGNISTRLPFYVAGSMSLLNALYGLFILPESLSRERRGRFSWASANPMGSLVLLRPHIELFGLASVIFLGYLAHQVLTSTYVLYADYRYHWSDRTVGLSLAVVGICSAIAGAVLVKPAVKLLGDRNALLLGLVFATAGFAMFGLSQTGLLFWFGIPVMCLWGLSGPTAQSLMTLYVLPDQQGRLQGAVSSIRGLAGLIGPAIFDVRIAIHNYGNAGGRGRREV</sequence>
<evidence type="ECO:0000313" key="10">
    <source>
        <dbReference type="Proteomes" id="UP000515312"/>
    </source>
</evidence>
<feature type="transmembrane region" description="Helical" evidence="7">
    <location>
        <begin position="238"/>
        <end position="262"/>
    </location>
</feature>
<feature type="transmembrane region" description="Helical" evidence="7">
    <location>
        <begin position="157"/>
        <end position="180"/>
    </location>
</feature>
<keyword evidence="5 7" id="KW-0472">Membrane</keyword>
<dbReference type="PROSITE" id="PS50850">
    <property type="entry name" value="MFS"/>
    <property type="match status" value="1"/>
</dbReference>
<reference evidence="9 10" key="1">
    <citation type="submission" date="2020-08" db="EMBL/GenBank/DDBJ databases">
        <title>Edaphobacter telluris sp. nov. and Acidobacterium dinghuensis sp. nov., two acidobacteria isolated from forest soil.</title>
        <authorList>
            <person name="Fu J."/>
            <person name="Qiu L."/>
        </authorList>
    </citation>
    <scope>NUCLEOTIDE SEQUENCE [LARGE SCALE GENOMIC DNA]</scope>
    <source>
        <strain evidence="9">4Y35</strain>
    </source>
</reference>
<feature type="transmembrane region" description="Helical" evidence="7">
    <location>
        <begin position="186"/>
        <end position="206"/>
    </location>
</feature>
<evidence type="ECO:0000256" key="6">
    <source>
        <dbReference type="SAM" id="MobiDB-lite"/>
    </source>
</evidence>
<feature type="transmembrane region" description="Helical" evidence="7">
    <location>
        <begin position="100"/>
        <end position="119"/>
    </location>
</feature>
<gene>
    <name evidence="9" type="ORF">H7849_09050</name>
</gene>
<feature type="compositionally biased region" description="Polar residues" evidence="6">
    <location>
        <begin position="1"/>
        <end position="13"/>
    </location>
</feature>
<protein>
    <submittedName>
        <fullName evidence="9">TCR/Tet family MFS transporter</fullName>
    </submittedName>
</protein>
<dbReference type="PANTHER" id="PTHR23504">
    <property type="entry name" value="MAJOR FACILITATOR SUPERFAMILY DOMAIN-CONTAINING PROTEIN 10"/>
    <property type="match status" value="1"/>
</dbReference>
<keyword evidence="3 7" id="KW-0812">Transmembrane</keyword>
<dbReference type="PANTHER" id="PTHR23504:SF15">
    <property type="entry name" value="MAJOR FACILITATOR SUPERFAMILY (MFS) PROFILE DOMAIN-CONTAINING PROTEIN"/>
    <property type="match status" value="1"/>
</dbReference>
<dbReference type="GO" id="GO:0016020">
    <property type="term" value="C:membrane"/>
    <property type="evidence" value="ECO:0007669"/>
    <property type="project" value="UniProtKB-SubCell"/>
</dbReference>
<dbReference type="InterPro" id="IPR036259">
    <property type="entry name" value="MFS_trans_sf"/>
</dbReference>
<dbReference type="SUPFAM" id="SSF103473">
    <property type="entry name" value="MFS general substrate transporter"/>
    <property type="match status" value="1"/>
</dbReference>
<dbReference type="AlphaFoldDB" id="A0A7G8BNA7"/>
<proteinExistence type="predicted"/>
<dbReference type="Pfam" id="PF07690">
    <property type="entry name" value="MFS_1"/>
    <property type="match status" value="1"/>
</dbReference>
<accession>A0A7G8BNA7</accession>
<dbReference type="Gene3D" id="1.20.1250.20">
    <property type="entry name" value="MFS general substrate transporter like domains"/>
    <property type="match status" value="1"/>
</dbReference>
<feature type="transmembrane region" description="Helical" evidence="7">
    <location>
        <begin position="28"/>
        <end position="49"/>
    </location>
</feature>
<dbReference type="RefSeq" id="WP_186745854.1">
    <property type="nucleotide sequence ID" value="NZ_CP060394.1"/>
</dbReference>
<organism evidence="9 10">
    <name type="scientific">Alloacidobacterium dinghuense</name>
    <dbReference type="NCBI Taxonomy" id="2763107"/>
    <lineage>
        <taxon>Bacteria</taxon>
        <taxon>Pseudomonadati</taxon>
        <taxon>Acidobacteriota</taxon>
        <taxon>Terriglobia</taxon>
        <taxon>Terriglobales</taxon>
        <taxon>Acidobacteriaceae</taxon>
        <taxon>Alloacidobacterium</taxon>
    </lineage>
</organism>
<dbReference type="KEGG" id="adin:H7849_09050"/>
<dbReference type="Proteomes" id="UP000515312">
    <property type="component" value="Chromosome"/>
</dbReference>